<proteinExistence type="predicted"/>
<dbReference type="Pfam" id="PF13377">
    <property type="entry name" value="Peripla_BP_3"/>
    <property type="match status" value="1"/>
</dbReference>
<protein>
    <submittedName>
        <fullName evidence="6">Maltose regulon regulatory protein malI</fullName>
    </submittedName>
</protein>
<dbReference type="AlphaFoldDB" id="A0A0B8PLY4"/>
<dbReference type="InterPro" id="IPR046335">
    <property type="entry name" value="LacI/GalR-like_sensor"/>
</dbReference>
<dbReference type="InterPro" id="IPR028082">
    <property type="entry name" value="Peripla_BP_I"/>
</dbReference>
<reference evidence="6 7" key="1">
    <citation type="submission" date="2015-01" db="EMBL/GenBank/DDBJ databases">
        <title>Vibrio sp. C5 JCM 19232 whole genome shotgun sequence.</title>
        <authorList>
            <person name="Sawabe T."/>
            <person name="Meirelles P."/>
            <person name="Feng G."/>
            <person name="Sayaka M."/>
            <person name="Hattori M."/>
            <person name="Ohkuma M."/>
        </authorList>
    </citation>
    <scope>NUCLEOTIDE SEQUENCE [LARGE SCALE GENOMIC DNA]</scope>
    <source>
        <strain evidence="6 7">JCM19232</strain>
    </source>
</reference>
<dbReference type="GO" id="GO:0000976">
    <property type="term" value="F:transcription cis-regulatory region binding"/>
    <property type="evidence" value="ECO:0007669"/>
    <property type="project" value="TreeGrafter"/>
</dbReference>
<evidence type="ECO:0000313" key="6">
    <source>
        <dbReference type="EMBL" id="GAM64138.1"/>
    </source>
</evidence>
<keyword evidence="3" id="KW-0238">DNA-binding</keyword>
<reference evidence="6 7" key="2">
    <citation type="submission" date="2015-01" db="EMBL/GenBank/DDBJ databases">
        <authorList>
            <consortium name="NBRP consortium"/>
            <person name="Sawabe T."/>
            <person name="Meirelles P."/>
            <person name="Feng G."/>
            <person name="Sayaka M."/>
            <person name="Hattori M."/>
            <person name="Ohkuma M."/>
        </authorList>
    </citation>
    <scope>NUCLEOTIDE SEQUENCE [LARGE SCALE GENOMIC DNA]</scope>
    <source>
        <strain evidence="6 7">JCM19232</strain>
    </source>
</reference>
<dbReference type="Proteomes" id="UP000031670">
    <property type="component" value="Unassembled WGS sequence"/>
</dbReference>
<keyword evidence="4" id="KW-0804">Transcription</keyword>
<keyword evidence="2" id="KW-0805">Transcription regulation</keyword>
<gene>
    <name evidence="6" type="ORF">JCM19232_3414</name>
</gene>
<dbReference type="SUPFAM" id="SSF53822">
    <property type="entry name" value="Periplasmic binding protein-like I"/>
    <property type="match status" value="1"/>
</dbReference>
<sequence length="92" mass="9864">MAYGAMRACQDKGLTVGEDIAIIGFDDLPESSETIPPLTTVSACAQELGLVAAKTLMHRIEGSDEPPKQIILPPKLTIRESCGEEKKALRVV</sequence>
<accession>A0A0B8PLY4</accession>
<evidence type="ECO:0000256" key="3">
    <source>
        <dbReference type="ARBA" id="ARBA00023125"/>
    </source>
</evidence>
<comment type="caution">
    <text evidence="6">The sequence shown here is derived from an EMBL/GenBank/DDBJ whole genome shotgun (WGS) entry which is preliminary data.</text>
</comment>
<dbReference type="GO" id="GO:0003700">
    <property type="term" value="F:DNA-binding transcription factor activity"/>
    <property type="evidence" value="ECO:0007669"/>
    <property type="project" value="TreeGrafter"/>
</dbReference>
<feature type="domain" description="Transcriptional regulator LacI/GalR-like sensor" evidence="5">
    <location>
        <begin position="1"/>
        <end position="82"/>
    </location>
</feature>
<name>A0A0B8PLY4_9VIBR</name>
<evidence type="ECO:0000256" key="2">
    <source>
        <dbReference type="ARBA" id="ARBA00023015"/>
    </source>
</evidence>
<evidence type="ECO:0000313" key="7">
    <source>
        <dbReference type="Proteomes" id="UP000031670"/>
    </source>
</evidence>
<organism evidence="6 7">
    <name type="scientific">Vibrio ishigakensis</name>
    <dbReference type="NCBI Taxonomy" id="1481914"/>
    <lineage>
        <taxon>Bacteria</taxon>
        <taxon>Pseudomonadati</taxon>
        <taxon>Pseudomonadota</taxon>
        <taxon>Gammaproteobacteria</taxon>
        <taxon>Vibrionales</taxon>
        <taxon>Vibrionaceae</taxon>
        <taxon>Vibrio</taxon>
    </lineage>
</organism>
<dbReference type="EMBL" id="BBSA01000011">
    <property type="protein sequence ID" value="GAM64138.1"/>
    <property type="molecule type" value="Genomic_DNA"/>
</dbReference>
<keyword evidence="1" id="KW-0678">Repressor</keyword>
<evidence type="ECO:0000256" key="4">
    <source>
        <dbReference type="ARBA" id="ARBA00023163"/>
    </source>
</evidence>
<dbReference type="Gene3D" id="3.40.50.2300">
    <property type="match status" value="2"/>
</dbReference>
<dbReference type="PANTHER" id="PTHR30146:SF148">
    <property type="entry name" value="HTH-TYPE TRANSCRIPTIONAL REPRESSOR PURR-RELATED"/>
    <property type="match status" value="1"/>
</dbReference>
<dbReference type="PANTHER" id="PTHR30146">
    <property type="entry name" value="LACI-RELATED TRANSCRIPTIONAL REPRESSOR"/>
    <property type="match status" value="1"/>
</dbReference>
<evidence type="ECO:0000256" key="1">
    <source>
        <dbReference type="ARBA" id="ARBA00022491"/>
    </source>
</evidence>
<evidence type="ECO:0000259" key="5">
    <source>
        <dbReference type="Pfam" id="PF13377"/>
    </source>
</evidence>